<comment type="caution">
    <text evidence="1">The sequence shown here is derived from an EMBL/GenBank/DDBJ whole genome shotgun (WGS) entry which is preliminary data.</text>
</comment>
<dbReference type="VEuPathDB" id="FungiDB:RhiirA1_413342"/>
<dbReference type="Proteomes" id="UP000232688">
    <property type="component" value="Unassembled WGS sequence"/>
</dbReference>
<proteinExistence type="predicted"/>
<sequence length="52" mass="6126">MLTKRFLEKQELKMDGGEISCWASSRRRNEGRSIILHARIGRKCDFQGFIKK</sequence>
<dbReference type="AlphaFoldDB" id="A0A2I1DTZ4"/>
<accession>A0A2I1DTZ4</accession>
<dbReference type="OrthoDB" id="2431712at2759"/>
<evidence type="ECO:0000313" key="3">
    <source>
        <dbReference type="Proteomes" id="UP000232688"/>
    </source>
</evidence>
<evidence type="ECO:0000313" key="2">
    <source>
        <dbReference type="EMBL" id="PKC71336.1"/>
    </source>
</evidence>
<reference evidence="2 3" key="3">
    <citation type="submission" date="2017-10" db="EMBL/GenBank/DDBJ databases">
        <title>Extensive intraspecific genome diversity in a model arbuscular mycorrhizal fungus.</title>
        <authorList>
            <person name="Chen E.C.H."/>
            <person name="Morin E."/>
            <person name="Baudet D."/>
            <person name="Noel J."/>
            <person name="Ndikumana S."/>
            <person name="Charron P."/>
            <person name="St-Onge C."/>
            <person name="Giorgi J."/>
            <person name="Grigoriev I.V."/>
            <person name="Roux C."/>
            <person name="Martin F.M."/>
            <person name="Corradi N."/>
        </authorList>
    </citation>
    <scope>NUCLEOTIDE SEQUENCE [LARGE SCALE GENOMIC DNA]</scope>
    <source>
        <strain evidence="2 3">A1</strain>
    </source>
</reference>
<reference evidence="1 4" key="2">
    <citation type="submission" date="2017-09" db="EMBL/GenBank/DDBJ databases">
        <title>Extensive intraspecific genome diversity in a model arbuscular mycorrhizal fungus.</title>
        <authorList>
            <person name="Chen E.C."/>
            <person name="Morin E."/>
            <person name="Beaudet D."/>
            <person name="Noel J."/>
            <person name="Ndikumana S."/>
            <person name="Charron P."/>
            <person name="St-Onge C."/>
            <person name="Giorgi J."/>
            <person name="Grigoriev I.V."/>
            <person name="Roux C."/>
            <person name="Martin F.M."/>
            <person name="Corradi N."/>
        </authorList>
    </citation>
    <scope>NUCLEOTIDE SEQUENCE [LARGE SCALE GENOMIC DNA]</scope>
    <source>
        <strain evidence="1 4">A5</strain>
    </source>
</reference>
<dbReference type="EMBL" id="LLXJ01000922">
    <property type="protein sequence ID" value="PKC05077.1"/>
    <property type="molecule type" value="Genomic_DNA"/>
</dbReference>
<protein>
    <submittedName>
        <fullName evidence="1">Uncharacterized protein</fullName>
    </submittedName>
</protein>
<evidence type="ECO:0000313" key="1">
    <source>
        <dbReference type="EMBL" id="PKC05077.1"/>
    </source>
</evidence>
<gene>
    <name evidence="2" type="ORF">RhiirA1_413342</name>
    <name evidence="1" type="ORF">RhiirA5_361734</name>
</gene>
<name>A0A2I1DTZ4_9GLOM</name>
<organism evidence="1 4">
    <name type="scientific">Rhizophagus irregularis</name>
    <dbReference type="NCBI Taxonomy" id="588596"/>
    <lineage>
        <taxon>Eukaryota</taxon>
        <taxon>Fungi</taxon>
        <taxon>Fungi incertae sedis</taxon>
        <taxon>Mucoromycota</taxon>
        <taxon>Glomeromycotina</taxon>
        <taxon>Glomeromycetes</taxon>
        <taxon>Glomerales</taxon>
        <taxon>Glomeraceae</taxon>
        <taxon>Rhizophagus</taxon>
    </lineage>
</organism>
<dbReference type="Proteomes" id="UP000232722">
    <property type="component" value="Unassembled WGS sequence"/>
</dbReference>
<reference evidence="2 3" key="4">
    <citation type="submission" date="2017-10" db="EMBL/GenBank/DDBJ databases">
        <title>Genome analyses suggest a sexual origin of heterokaryosis in a supposedly ancient asexual fungus.</title>
        <authorList>
            <person name="Corradi N."/>
            <person name="Sedzielewska K."/>
            <person name="Noel J."/>
            <person name="Charron P."/>
            <person name="Farinelli L."/>
            <person name="Marton T."/>
            <person name="Kruger M."/>
            <person name="Pelin A."/>
            <person name="Brachmann A."/>
            <person name="Corradi N."/>
        </authorList>
    </citation>
    <scope>NUCLEOTIDE SEQUENCE [LARGE SCALE GENOMIC DNA]</scope>
    <source>
        <strain evidence="2 3">A1</strain>
    </source>
</reference>
<reference evidence="1 4" key="1">
    <citation type="submission" date="2016-04" db="EMBL/GenBank/DDBJ databases">
        <title>Genome analyses suggest a sexual origin of heterokaryosis in a supposedly ancient asexual fungus.</title>
        <authorList>
            <person name="Ropars J."/>
            <person name="Sedzielewska K."/>
            <person name="Noel J."/>
            <person name="Charron P."/>
            <person name="Farinelli L."/>
            <person name="Marton T."/>
            <person name="Kruger M."/>
            <person name="Pelin A."/>
            <person name="Brachmann A."/>
            <person name="Corradi N."/>
        </authorList>
    </citation>
    <scope>NUCLEOTIDE SEQUENCE [LARGE SCALE GENOMIC DNA]</scope>
    <source>
        <strain evidence="1 4">A5</strain>
    </source>
</reference>
<evidence type="ECO:0000313" key="4">
    <source>
        <dbReference type="Proteomes" id="UP000232722"/>
    </source>
</evidence>
<dbReference type="EMBL" id="LLXH01000172">
    <property type="protein sequence ID" value="PKC71336.1"/>
    <property type="molecule type" value="Genomic_DNA"/>
</dbReference>